<organism evidence="1 2">
    <name type="scientific">Ancylostoma ceylanicum</name>
    <dbReference type="NCBI Taxonomy" id="53326"/>
    <lineage>
        <taxon>Eukaryota</taxon>
        <taxon>Metazoa</taxon>
        <taxon>Ecdysozoa</taxon>
        <taxon>Nematoda</taxon>
        <taxon>Chromadorea</taxon>
        <taxon>Rhabditida</taxon>
        <taxon>Rhabditina</taxon>
        <taxon>Rhabditomorpha</taxon>
        <taxon>Strongyloidea</taxon>
        <taxon>Ancylostomatidae</taxon>
        <taxon>Ancylostomatinae</taxon>
        <taxon>Ancylostoma</taxon>
    </lineage>
</organism>
<dbReference type="Proteomes" id="UP000024635">
    <property type="component" value="Unassembled WGS sequence"/>
</dbReference>
<sequence length="106" mass="12144">MTTTCAAPQVKLCLYFVAALRRVEANCSRASGPAWMHTQVVVALWWLAVIFTMRRREFPLFPVYTFSSKNDAIDRIRVASSSMRDTDSSQIVAFKGTRINRTRRKI</sequence>
<protein>
    <submittedName>
        <fullName evidence="1">Uncharacterized protein</fullName>
    </submittedName>
</protein>
<evidence type="ECO:0000313" key="1">
    <source>
        <dbReference type="EMBL" id="EYC23992.1"/>
    </source>
</evidence>
<reference evidence="2" key="1">
    <citation type="journal article" date="2015" name="Nat. Genet.">
        <title>The genome and transcriptome of the zoonotic hookworm Ancylostoma ceylanicum identify infection-specific gene families.</title>
        <authorList>
            <person name="Schwarz E.M."/>
            <person name="Hu Y."/>
            <person name="Antoshechkin I."/>
            <person name="Miller M.M."/>
            <person name="Sternberg P.W."/>
            <person name="Aroian R.V."/>
        </authorList>
    </citation>
    <scope>NUCLEOTIDE SEQUENCE</scope>
    <source>
        <strain evidence="2">HY135</strain>
    </source>
</reference>
<keyword evidence="2" id="KW-1185">Reference proteome</keyword>
<proteinExistence type="predicted"/>
<dbReference type="AlphaFoldDB" id="A0A016VAG2"/>
<evidence type="ECO:0000313" key="2">
    <source>
        <dbReference type="Proteomes" id="UP000024635"/>
    </source>
</evidence>
<accession>A0A016VAG2</accession>
<dbReference type="EMBL" id="JARK01001350">
    <property type="protein sequence ID" value="EYC23992.1"/>
    <property type="molecule type" value="Genomic_DNA"/>
</dbReference>
<comment type="caution">
    <text evidence="1">The sequence shown here is derived from an EMBL/GenBank/DDBJ whole genome shotgun (WGS) entry which is preliminary data.</text>
</comment>
<gene>
    <name evidence="1" type="primary">Acey_s0014.g2258</name>
    <name evidence="1" type="ORF">Y032_0014g2258</name>
</gene>
<name>A0A016VAG2_9BILA</name>